<comment type="similarity">
    <text evidence="2">Belongs to the binding-protein-dependent transport system permease family. FecCD subfamily.</text>
</comment>
<gene>
    <name evidence="9" type="ORF">Aco03nite_066180</name>
</gene>
<keyword evidence="3" id="KW-0813">Transport</keyword>
<evidence type="ECO:0000256" key="2">
    <source>
        <dbReference type="ARBA" id="ARBA00007935"/>
    </source>
</evidence>
<evidence type="ECO:0000256" key="1">
    <source>
        <dbReference type="ARBA" id="ARBA00004651"/>
    </source>
</evidence>
<keyword evidence="5 8" id="KW-0812">Transmembrane</keyword>
<evidence type="ECO:0000256" key="4">
    <source>
        <dbReference type="ARBA" id="ARBA00022475"/>
    </source>
</evidence>
<dbReference type="EMBL" id="BOMG01000082">
    <property type="protein sequence ID" value="GID58214.1"/>
    <property type="molecule type" value="Genomic_DNA"/>
</dbReference>
<dbReference type="InterPro" id="IPR000522">
    <property type="entry name" value="ABC_transptr_permease_BtuC"/>
</dbReference>
<evidence type="ECO:0000256" key="7">
    <source>
        <dbReference type="ARBA" id="ARBA00023136"/>
    </source>
</evidence>
<dbReference type="PANTHER" id="PTHR30472">
    <property type="entry name" value="FERRIC ENTEROBACTIN TRANSPORT SYSTEM PERMEASE PROTEIN"/>
    <property type="match status" value="1"/>
</dbReference>
<feature type="transmembrane region" description="Helical" evidence="8">
    <location>
        <begin position="290"/>
        <end position="308"/>
    </location>
</feature>
<name>A0ABQ3XI79_9ACTN</name>
<dbReference type="SUPFAM" id="SSF81345">
    <property type="entry name" value="ABC transporter involved in vitamin B12 uptake, BtuC"/>
    <property type="match status" value="1"/>
</dbReference>
<feature type="transmembrane region" description="Helical" evidence="8">
    <location>
        <begin position="99"/>
        <end position="117"/>
    </location>
</feature>
<keyword evidence="7 8" id="KW-0472">Membrane</keyword>
<dbReference type="Gene3D" id="1.10.3470.10">
    <property type="entry name" value="ABC transporter involved in vitamin B12 uptake, BtuC"/>
    <property type="match status" value="1"/>
</dbReference>
<dbReference type="CDD" id="cd06550">
    <property type="entry name" value="TM_ABC_iron-siderophores_like"/>
    <property type="match status" value="1"/>
</dbReference>
<sequence>MLKAYAKPGLIVGLALALTAVCLVAAGKGQVPISPAEVAGSVLHRLGLDIGPLPSAVQGENALWLVRFPRVVLAVIVGAALGCAGALMQGVFGNPLAEPGVVGVSSGAAVGAAAAIVTGATVAGIWTTAAAAFAGGIVTTLIVYAMSRAQGRTEVVTLVLTGVAVNATAGALLGLLMFMTDDDGVRAIAFWQLGSLAQATWGAVAVAGPCAAAGLIVAGIIARRLDLLALGERPARHLGVDTERLRITAIVVTALLTASAVAFTGIISFVGLVVPHLIRMAVGPGHRVLIPASALGGAVVVVTGDLIARTAIEYQELPLGVLTAVVGGPAFFWLLRRTRARAGGWG</sequence>
<comment type="subcellular location">
    <subcellularLocation>
        <location evidence="1">Cell membrane</location>
        <topology evidence="1">Multi-pass membrane protein</topology>
    </subcellularLocation>
</comment>
<dbReference type="Proteomes" id="UP000612282">
    <property type="component" value="Unassembled WGS sequence"/>
</dbReference>
<evidence type="ECO:0000313" key="9">
    <source>
        <dbReference type="EMBL" id="GID58214.1"/>
    </source>
</evidence>
<dbReference type="RefSeq" id="WP_203801925.1">
    <property type="nucleotide sequence ID" value="NZ_BAAAQE010000006.1"/>
</dbReference>
<evidence type="ECO:0000256" key="8">
    <source>
        <dbReference type="SAM" id="Phobius"/>
    </source>
</evidence>
<dbReference type="InterPro" id="IPR037294">
    <property type="entry name" value="ABC_BtuC-like"/>
</dbReference>
<keyword evidence="6 8" id="KW-1133">Transmembrane helix</keyword>
<feature type="transmembrane region" description="Helical" evidence="8">
    <location>
        <begin position="71"/>
        <end position="92"/>
    </location>
</feature>
<proteinExistence type="inferred from homology"/>
<evidence type="ECO:0000256" key="5">
    <source>
        <dbReference type="ARBA" id="ARBA00022692"/>
    </source>
</evidence>
<feature type="transmembrane region" description="Helical" evidence="8">
    <location>
        <begin position="199"/>
        <end position="225"/>
    </location>
</feature>
<organism evidence="9 10">
    <name type="scientific">Actinoplanes couchii</name>
    <dbReference type="NCBI Taxonomy" id="403638"/>
    <lineage>
        <taxon>Bacteria</taxon>
        <taxon>Bacillati</taxon>
        <taxon>Actinomycetota</taxon>
        <taxon>Actinomycetes</taxon>
        <taxon>Micromonosporales</taxon>
        <taxon>Micromonosporaceae</taxon>
        <taxon>Actinoplanes</taxon>
    </lineage>
</organism>
<reference evidence="9 10" key="1">
    <citation type="submission" date="2021-01" db="EMBL/GenBank/DDBJ databases">
        <title>Whole genome shotgun sequence of Actinoplanes couchii NBRC 106145.</title>
        <authorList>
            <person name="Komaki H."/>
            <person name="Tamura T."/>
        </authorList>
    </citation>
    <scope>NUCLEOTIDE SEQUENCE [LARGE SCALE GENOMIC DNA]</scope>
    <source>
        <strain evidence="9 10">NBRC 106145</strain>
    </source>
</reference>
<feature type="transmembrane region" description="Helical" evidence="8">
    <location>
        <begin position="123"/>
        <end position="144"/>
    </location>
</feature>
<evidence type="ECO:0000256" key="3">
    <source>
        <dbReference type="ARBA" id="ARBA00022448"/>
    </source>
</evidence>
<dbReference type="PANTHER" id="PTHR30472:SF25">
    <property type="entry name" value="ABC TRANSPORTER PERMEASE PROTEIN MJ0876-RELATED"/>
    <property type="match status" value="1"/>
</dbReference>
<comment type="caution">
    <text evidence="9">The sequence shown here is derived from an EMBL/GenBank/DDBJ whole genome shotgun (WGS) entry which is preliminary data.</text>
</comment>
<keyword evidence="10" id="KW-1185">Reference proteome</keyword>
<feature type="transmembrane region" description="Helical" evidence="8">
    <location>
        <begin position="317"/>
        <end position="335"/>
    </location>
</feature>
<accession>A0ABQ3XI79</accession>
<dbReference type="Pfam" id="PF01032">
    <property type="entry name" value="FecCD"/>
    <property type="match status" value="1"/>
</dbReference>
<feature type="transmembrane region" description="Helical" evidence="8">
    <location>
        <begin position="156"/>
        <end position="179"/>
    </location>
</feature>
<keyword evidence="4" id="KW-1003">Cell membrane</keyword>
<evidence type="ECO:0000313" key="10">
    <source>
        <dbReference type="Proteomes" id="UP000612282"/>
    </source>
</evidence>
<feature type="transmembrane region" description="Helical" evidence="8">
    <location>
        <begin position="245"/>
        <end position="278"/>
    </location>
</feature>
<protein>
    <submittedName>
        <fullName evidence="9">ABC transporter permease</fullName>
    </submittedName>
</protein>
<evidence type="ECO:0000256" key="6">
    <source>
        <dbReference type="ARBA" id="ARBA00022989"/>
    </source>
</evidence>